<dbReference type="RefSeq" id="WP_023045658.1">
    <property type="nucleotide sequence ID" value="NZ_AXDT01000186.1"/>
</dbReference>
<sequence length="70" mass="8282">MWRFVSLSSQIARKDSGYQFHRIQHGIDPEDWKPFFGIGSGVKEMRLRDSTGIYRIMYVVKFDEAILRIT</sequence>
<name>U7QUR8_PHOTE</name>
<reference evidence="1 2" key="1">
    <citation type="submission" date="2013-10" db="EMBL/GenBank/DDBJ databases">
        <title>Whole Genome Shotgun Sequence of Photorhabdus temperata J3.</title>
        <authorList>
            <person name="Park G.-S."/>
            <person name="Hong S.-J."/>
            <person name="Shin J.-H."/>
        </authorList>
    </citation>
    <scope>NUCLEOTIDE SEQUENCE [LARGE SCALE GENOMIC DNA]</scope>
    <source>
        <strain evidence="1 2">J3</strain>
    </source>
</reference>
<dbReference type="Proteomes" id="UP000017133">
    <property type="component" value="Unassembled WGS sequence"/>
</dbReference>
<organism evidence="1 2">
    <name type="scientific">Photorhabdus temperata J3</name>
    <dbReference type="NCBI Taxonomy" id="1389415"/>
    <lineage>
        <taxon>Bacteria</taxon>
        <taxon>Pseudomonadati</taxon>
        <taxon>Pseudomonadota</taxon>
        <taxon>Gammaproteobacteria</taxon>
        <taxon>Enterobacterales</taxon>
        <taxon>Morganellaceae</taxon>
        <taxon>Photorhabdus</taxon>
    </lineage>
</organism>
<accession>U7QUR8</accession>
<evidence type="ECO:0000313" key="2">
    <source>
        <dbReference type="Proteomes" id="UP000017133"/>
    </source>
</evidence>
<evidence type="ECO:0008006" key="3">
    <source>
        <dbReference type="Google" id="ProtNLM"/>
    </source>
</evidence>
<comment type="caution">
    <text evidence="1">The sequence shown here is derived from an EMBL/GenBank/DDBJ whole genome shotgun (WGS) entry which is preliminary data.</text>
</comment>
<dbReference type="EMBL" id="AXDT01000186">
    <property type="protein sequence ID" value="ERT11618.1"/>
    <property type="molecule type" value="Genomic_DNA"/>
</dbReference>
<proteinExistence type="predicted"/>
<protein>
    <recommendedName>
        <fullName evidence="3">Addiction module toxin RelE</fullName>
    </recommendedName>
</protein>
<evidence type="ECO:0000313" key="1">
    <source>
        <dbReference type="EMBL" id="ERT11618.1"/>
    </source>
</evidence>
<dbReference type="AlphaFoldDB" id="U7QUR8"/>
<dbReference type="PATRIC" id="fig|1389415.4.peg.3703"/>
<keyword evidence="2" id="KW-1185">Reference proteome</keyword>
<gene>
    <name evidence="1" type="ORF">O185_18550</name>
</gene>
<dbReference type="Pfam" id="PF05973">
    <property type="entry name" value="Gp49"/>
    <property type="match status" value="1"/>
</dbReference>
<dbReference type="InterPro" id="IPR009241">
    <property type="entry name" value="HigB-like"/>
</dbReference>